<feature type="compositionally biased region" description="Basic residues" evidence="10">
    <location>
        <begin position="259"/>
        <end position="273"/>
    </location>
</feature>
<accession>A0ABQ1Z7B5</accession>
<protein>
    <recommendedName>
        <fullName evidence="2">3'-phosphate/5'-hydroxy nucleic acid ligase</fullName>
        <ecNumber evidence="2">6.5.1.8</ecNumber>
    </recommendedName>
</protein>
<sequence length="290" mass="32637">MDTPITIEEIILLANVPDNLHTAFLRVVNGLHERAKYPKEKVFLMLVKMLNDPKKYAFSKNKVTNLAKTVYDLRKAGTEIALTEAGKEVLKSEEAVLVPEDKTAQARAAFSLRENKLDYAVFGKEHIEEGALAQMETAVSLPISVAGALMPDAHQGYGLPIGGVLATEPDKVIPYAVGVDIACRMCMSVFDIPTDYLRREPHFLKKILTENTKFGMGGETARKYDESVMDQPEWEATKVTRSLKDKAYRQLGTSGNRPPQRRHPRRLRRTRHYPRLDEPAGVRHPRQSQS</sequence>
<comment type="cofactor">
    <cofactor evidence="1">
        <name>Mn(2+)</name>
        <dbReference type="ChEBI" id="CHEBI:29035"/>
    </cofactor>
</comment>
<dbReference type="InterPro" id="IPR052915">
    <property type="entry name" value="RtcB-like"/>
</dbReference>
<keyword evidence="4" id="KW-0479">Metal-binding</keyword>
<evidence type="ECO:0000256" key="7">
    <source>
        <dbReference type="ARBA" id="ARBA00023134"/>
    </source>
</evidence>
<evidence type="ECO:0000256" key="10">
    <source>
        <dbReference type="SAM" id="MobiDB-lite"/>
    </source>
</evidence>
<keyword evidence="7" id="KW-0342">GTP-binding</keyword>
<reference evidence="12" key="1">
    <citation type="journal article" date="2019" name="Int. J. Syst. Evol. Microbiol.">
        <title>The Global Catalogue of Microorganisms (GCM) 10K type strain sequencing project: providing services to taxonomists for standard genome sequencing and annotation.</title>
        <authorList>
            <consortium name="The Broad Institute Genomics Platform"/>
            <consortium name="The Broad Institute Genome Sequencing Center for Infectious Disease"/>
            <person name="Wu L."/>
            <person name="Ma J."/>
        </authorList>
    </citation>
    <scope>NUCLEOTIDE SEQUENCE [LARGE SCALE GENOMIC DNA]</scope>
    <source>
        <strain evidence="12">CGMCC 1.15288</strain>
    </source>
</reference>
<dbReference type="EMBL" id="BMIA01000005">
    <property type="protein sequence ID" value="GGH52777.1"/>
    <property type="molecule type" value="Genomic_DNA"/>
</dbReference>
<evidence type="ECO:0000313" key="11">
    <source>
        <dbReference type="EMBL" id="GGH52777.1"/>
    </source>
</evidence>
<proteinExistence type="predicted"/>
<dbReference type="EC" id="6.5.1.8" evidence="2"/>
<dbReference type="Gene3D" id="3.90.1860.10">
    <property type="entry name" value="tRNA-splicing ligase RtcB"/>
    <property type="match status" value="1"/>
</dbReference>
<evidence type="ECO:0000256" key="5">
    <source>
        <dbReference type="ARBA" id="ARBA00022741"/>
    </source>
</evidence>
<dbReference type="Pfam" id="PF01139">
    <property type="entry name" value="RtcB"/>
    <property type="match status" value="1"/>
</dbReference>
<evidence type="ECO:0000256" key="4">
    <source>
        <dbReference type="ARBA" id="ARBA00022723"/>
    </source>
</evidence>
<organism evidence="11 12">
    <name type="scientific">Dyadobacter endophyticus</name>
    <dbReference type="NCBI Taxonomy" id="1749036"/>
    <lineage>
        <taxon>Bacteria</taxon>
        <taxon>Pseudomonadati</taxon>
        <taxon>Bacteroidota</taxon>
        <taxon>Cytophagia</taxon>
        <taxon>Cytophagales</taxon>
        <taxon>Spirosomataceae</taxon>
        <taxon>Dyadobacter</taxon>
    </lineage>
</organism>
<evidence type="ECO:0000256" key="2">
    <source>
        <dbReference type="ARBA" id="ARBA00012726"/>
    </source>
</evidence>
<dbReference type="Proteomes" id="UP000600214">
    <property type="component" value="Unassembled WGS sequence"/>
</dbReference>
<evidence type="ECO:0000256" key="1">
    <source>
        <dbReference type="ARBA" id="ARBA00001936"/>
    </source>
</evidence>
<dbReference type="InterPro" id="IPR036025">
    <property type="entry name" value="RtcB-like_sf"/>
</dbReference>
<comment type="caution">
    <text evidence="11">The sequence shown here is derived from an EMBL/GenBank/DDBJ whole genome shotgun (WGS) entry which is preliminary data.</text>
</comment>
<dbReference type="PANTHER" id="PTHR43749:SF2">
    <property type="entry name" value="RNA-SPLICING LIGASE RTCB"/>
    <property type="match status" value="1"/>
</dbReference>
<keyword evidence="8" id="KW-0464">Manganese</keyword>
<name>A0ABQ1Z7B5_9BACT</name>
<evidence type="ECO:0000256" key="8">
    <source>
        <dbReference type="ARBA" id="ARBA00023211"/>
    </source>
</evidence>
<comment type="catalytic activity">
    <reaction evidence="9">
        <text>a 3'-end 3'-phospho-ribonucleotide-RNA + a 5'-end dephospho-ribonucleoside-RNA + GTP = a ribonucleotidyl-ribonucleotide-RNA + GMP + diphosphate</text>
        <dbReference type="Rhea" id="RHEA:68076"/>
        <dbReference type="Rhea" id="RHEA-COMP:10463"/>
        <dbReference type="Rhea" id="RHEA-COMP:13936"/>
        <dbReference type="Rhea" id="RHEA-COMP:17355"/>
        <dbReference type="ChEBI" id="CHEBI:33019"/>
        <dbReference type="ChEBI" id="CHEBI:37565"/>
        <dbReference type="ChEBI" id="CHEBI:58115"/>
        <dbReference type="ChEBI" id="CHEBI:83062"/>
        <dbReference type="ChEBI" id="CHEBI:138284"/>
        <dbReference type="ChEBI" id="CHEBI:173118"/>
        <dbReference type="EC" id="6.5.1.8"/>
    </reaction>
</comment>
<evidence type="ECO:0000313" key="12">
    <source>
        <dbReference type="Proteomes" id="UP000600214"/>
    </source>
</evidence>
<evidence type="ECO:0000256" key="3">
    <source>
        <dbReference type="ARBA" id="ARBA00022598"/>
    </source>
</evidence>
<gene>
    <name evidence="11" type="ORF">GCM10007423_57540</name>
</gene>
<feature type="region of interest" description="Disordered" evidence="10">
    <location>
        <begin position="247"/>
        <end position="290"/>
    </location>
</feature>
<dbReference type="SUPFAM" id="SSF103365">
    <property type="entry name" value="Hypothetical protein PH1602"/>
    <property type="match status" value="1"/>
</dbReference>
<keyword evidence="3" id="KW-0436">Ligase</keyword>
<evidence type="ECO:0000256" key="6">
    <source>
        <dbReference type="ARBA" id="ARBA00022800"/>
    </source>
</evidence>
<keyword evidence="12" id="KW-1185">Reference proteome</keyword>
<keyword evidence="6" id="KW-0692">RNA repair</keyword>
<evidence type="ECO:0000256" key="9">
    <source>
        <dbReference type="ARBA" id="ARBA00047746"/>
    </source>
</evidence>
<keyword evidence="5" id="KW-0547">Nucleotide-binding</keyword>
<dbReference type="PANTHER" id="PTHR43749">
    <property type="entry name" value="RNA-SPLICING LIGASE RTCB"/>
    <property type="match status" value="1"/>
</dbReference>
<dbReference type="InterPro" id="IPR001233">
    <property type="entry name" value="RtcB"/>
</dbReference>